<protein>
    <recommendedName>
        <fullName evidence="4">DUF1772 domain-containing protein</fullName>
    </recommendedName>
</protein>
<evidence type="ECO:0000256" key="1">
    <source>
        <dbReference type="SAM" id="Phobius"/>
    </source>
</evidence>
<evidence type="ECO:0000313" key="2">
    <source>
        <dbReference type="EMBL" id="TWT69095.1"/>
    </source>
</evidence>
<sequence length="149" mass="16955">MNAGQWAVLLNVASTWYMVGLIWVIQIVHYAMFDQVGEQNFQRYAVDHARRITPVVGIPMLIELATSAYLVYRPPPEVRVSWLWIGLVMVGLIWASTAAIQVPCHDQLGRGFDADVCRRLVHSNWIRTVLWSARGVLTFYLVSRLLSAD</sequence>
<feature type="transmembrane region" description="Helical" evidence="1">
    <location>
        <begin position="6"/>
        <end position="31"/>
    </location>
</feature>
<evidence type="ECO:0008006" key="4">
    <source>
        <dbReference type="Google" id="ProtNLM"/>
    </source>
</evidence>
<keyword evidence="1" id="KW-1133">Transmembrane helix</keyword>
<organism evidence="2 3">
    <name type="scientific">Crateriforma conspicua</name>
    <dbReference type="NCBI Taxonomy" id="2527996"/>
    <lineage>
        <taxon>Bacteria</taxon>
        <taxon>Pseudomonadati</taxon>
        <taxon>Planctomycetota</taxon>
        <taxon>Planctomycetia</taxon>
        <taxon>Planctomycetales</taxon>
        <taxon>Planctomycetaceae</taxon>
        <taxon>Crateriforma</taxon>
    </lineage>
</organism>
<feature type="transmembrane region" description="Helical" evidence="1">
    <location>
        <begin position="84"/>
        <end position="104"/>
    </location>
</feature>
<dbReference type="OrthoDB" id="27509at2"/>
<name>A0A5C5Y473_9PLAN</name>
<feature type="transmembrane region" description="Helical" evidence="1">
    <location>
        <begin position="52"/>
        <end position="72"/>
    </location>
</feature>
<dbReference type="Proteomes" id="UP000317238">
    <property type="component" value="Unassembled WGS sequence"/>
</dbReference>
<gene>
    <name evidence="2" type="ORF">Pan14r_13790</name>
</gene>
<dbReference type="EMBL" id="SJPL01000001">
    <property type="protein sequence ID" value="TWT69095.1"/>
    <property type="molecule type" value="Genomic_DNA"/>
</dbReference>
<dbReference type="AlphaFoldDB" id="A0A5C5Y473"/>
<keyword evidence="1" id="KW-0472">Membrane</keyword>
<keyword evidence="3" id="KW-1185">Reference proteome</keyword>
<proteinExistence type="predicted"/>
<reference evidence="2 3" key="1">
    <citation type="submission" date="2019-02" db="EMBL/GenBank/DDBJ databases">
        <title>Deep-cultivation of Planctomycetes and their phenomic and genomic characterization uncovers novel biology.</title>
        <authorList>
            <person name="Wiegand S."/>
            <person name="Jogler M."/>
            <person name="Boedeker C."/>
            <person name="Pinto D."/>
            <person name="Vollmers J."/>
            <person name="Rivas-Marin E."/>
            <person name="Kohn T."/>
            <person name="Peeters S.H."/>
            <person name="Heuer A."/>
            <person name="Rast P."/>
            <person name="Oberbeckmann S."/>
            <person name="Bunk B."/>
            <person name="Jeske O."/>
            <person name="Meyerdierks A."/>
            <person name="Storesund J.E."/>
            <person name="Kallscheuer N."/>
            <person name="Luecker S."/>
            <person name="Lage O.M."/>
            <person name="Pohl T."/>
            <person name="Merkel B.J."/>
            <person name="Hornburger P."/>
            <person name="Mueller R.-W."/>
            <person name="Bruemmer F."/>
            <person name="Labrenz M."/>
            <person name="Spormann A.M."/>
            <person name="Op Den Camp H."/>
            <person name="Overmann J."/>
            <person name="Amann R."/>
            <person name="Jetten M.S.M."/>
            <person name="Mascher T."/>
            <person name="Medema M.H."/>
            <person name="Devos D.P."/>
            <person name="Kaster A.-K."/>
            <person name="Ovreas L."/>
            <person name="Rohde M."/>
            <person name="Galperin M.Y."/>
            <person name="Jogler C."/>
        </authorList>
    </citation>
    <scope>NUCLEOTIDE SEQUENCE [LARGE SCALE GENOMIC DNA]</scope>
    <source>
        <strain evidence="2 3">Pan14r</strain>
    </source>
</reference>
<keyword evidence="1" id="KW-0812">Transmembrane</keyword>
<accession>A0A5C5Y473</accession>
<comment type="caution">
    <text evidence="2">The sequence shown here is derived from an EMBL/GenBank/DDBJ whole genome shotgun (WGS) entry which is preliminary data.</text>
</comment>
<evidence type="ECO:0000313" key="3">
    <source>
        <dbReference type="Proteomes" id="UP000317238"/>
    </source>
</evidence>
<dbReference type="RefSeq" id="WP_146438678.1">
    <property type="nucleotide sequence ID" value="NZ_SJPL01000001.1"/>
</dbReference>